<evidence type="ECO:0000313" key="2">
    <source>
        <dbReference type="EMBL" id="MFD1783472.1"/>
    </source>
</evidence>
<feature type="signal peptide" evidence="1">
    <location>
        <begin position="1"/>
        <end position="20"/>
    </location>
</feature>
<accession>A0ABW4N0W6</accession>
<organism evidence="2 3">
    <name type="scientific">Phenylobacterium terrae</name>
    <dbReference type="NCBI Taxonomy" id="2665495"/>
    <lineage>
        <taxon>Bacteria</taxon>
        <taxon>Pseudomonadati</taxon>
        <taxon>Pseudomonadota</taxon>
        <taxon>Alphaproteobacteria</taxon>
        <taxon>Caulobacterales</taxon>
        <taxon>Caulobacteraceae</taxon>
        <taxon>Phenylobacterium</taxon>
    </lineage>
</organism>
<name>A0ABW4N0W6_9CAUL</name>
<evidence type="ECO:0008006" key="4">
    <source>
        <dbReference type="Google" id="ProtNLM"/>
    </source>
</evidence>
<dbReference type="EMBL" id="JBHUEY010000001">
    <property type="protein sequence ID" value="MFD1783472.1"/>
    <property type="molecule type" value="Genomic_DNA"/>
</dbReference>
<comment type="caution">
    <text evidence="2">The sequence shown here is derived from an EMBL/GenBank/DDBJ whole genome shotgun (WGS) entry which is preliminary data.</text>
</comment>
<gene>
    <name evidence="2" type="ORF">ACFSC0_08720</name>
</gene>
<protein>
    <recommendedName>
        <fullName evidence="4">UrcA family protein</fullName>
    </recommendedName>
</protein>
<dbReference type="RefSeq" id="WP_377283985.1">
    <property type="nucleotide sequence ID" value="NZ_JBHRSI010000010.1"/>
</dbReference>
<sequence>MMKIIAVAALAAAVAAPAFAGDIRVSVAGKSRAQVEAELNAAVRRVCLREIEGQTLKLDAFGRCVDAGRDAALAQLERTSPRLAAR</sequence>
<evidence type="ECO:0000256" key="1">
    <source>
        <dbReference type="SAM" id="SignalP"/>
    </source>
</evidence>
<reference evidence="3" key="1">
    <citation type="journal article" date="2019" name="Int. J. Syst. Evol. Microbiol.">
        <title>The Global Catalogue of Microorganisms (GCM) 10K type strain sequencing project: providing services to taxonomists for standard genome sequencing and annotation.</title>
        <authorList>
            <consortium name="The Broad Institute Genomics Platform"/>
            <consortium name="The Broad Institute Genome Sequencing Center for Infectious Disease"/>
            <person name="Wu L."/>
            <person name="Ma J."/>
        </authorList>
    </citation>
    <scope>NUCLEOTIDE SEQUENCE [LARGE SCALE GENOMIC DNA]</scope>
    <source>
        <strain evidence="3">DFY28</strain>
    </source>
</reference>
<feature type="chain" id="PRO_5045458287" description="UrcA family protein" evidence="1">
    <location>
        <begin position="21"/>
        <end position="86"/>
    </location>
</feature>
<evidence type="ECO:0000313" key="3">
    <source>
        <dbReference type="Proteomes" id="UP001597237"/>
    </source>
</evidence>
<keyword evidence="1" id="KW-0732">Signal</keyword>
<dbReference type="Proteomes" id="UP001597237">
    <property type="component" value="Unassembled WGS sequence"/>
</dbReference>
<proteinExistence type="predicted"/>
<keyword evidence="3" id="KW-1185">Reference proteome</keyword>